<dbReference type="InterPro" id="IPR001119">
    <property type="entry name" value="SLH_dom"/>
</dbReference>
<feature type="signal peptide" evidence="1">
    <location>
        <begin position="1"/>
        <end position="18"/>
    </location>
</feature>
<name>A0A2R5F0V2_9BACL</name>
<sequence length="390" mass="43302">MLLTAVLLLMSMGTAAYAAEGEAKSMTHGEVLVELGLINGTNEGLQEDREINRAQMIAIVNRLSEREGDKPFAPPAVPTFSDVPKTHWAYADIEKAYANGVTTGIGQGKFGVGNKITHQQAVTLLARTAGYEIDYANAVEEGWELGIWLDADKPATANLYRSDVFELMVSTLALSIDEEEELYFFHLIPSISQEHRDWLMSDANIYLYNPMMQDFVYEPIADSYSGDDEGYAEASRRQFVYTTEVAKVLELYKGAREEAAFDAFFKRASGGKTSIALPYEWSSFELDGEWGEFGYYGSTRAELTADGVFAGTIEATEGNDYLEAETLSVWQYGTVTVDGKKVTPYYVLMELPLGFEDDFEFYELFVLVDDQGVYKAAAVGSHGDGVYVRK</sequence>
<keyword evidence="4" id="KW-1185">Reference proteome</keyword>
<dbReference type="AlphaFoldDB" id="A0A2R5F0V2"/>
<feature type="domain" description="SLH" evidence="2">
    <location>
        <begin position="76"/>
        <end position="139"/>
    </location>
</feature>
<evidence type="ECO:0000256" key="1">
    <source>
        <dbReference type="SAM" id="SignalP"/>
    </source>
</evidence>
<keyword evidence="1" id="KW-0732">Signal</keyword>
<dbReference type="Pfam" id="PF00395">
    <property type="entry name" value="SLH"/>
    <property type="match status" value="1"/>
</dbReference>
<organism evidence="3 4">
    <name type="scientific">Paenibacillus agaridevorans</name>
    <dbReference type="NCBI Taxonomy" id="171404"/>
    <lineage>
        <taxon>Bacteria</taxon>
        <taxon>Bacillati</taxon>
        <taxon>Bacillota</taxon>
        <taxon>Bacilli</taxon>
        <taxon>Bacillales</taxon>
        <taxon>Paenibacillaceae</taxon>
        <taxon>Paenibacillus</taxon>
    </lineage>
</organism>
<dbReference type="EMBL" id="BDQX01000423">
    <property type="protein sequence ID" value="GBG11599.1"/>
    <property type="molecule type" value="Genomic_DNA"/>
</dbReference>
<evidence type="ECO:0000313" key="3">
    <source>
        <dbReference type="EMBL" id="GBG11599.1"/>
    </source>
</evidence>
<evidence type="ECO:0000259" key="2">
    <source>
        <dbReference type="PROSITE" id="PS51272"/>
    </source>
</evidence>
<accession>A0A2R5F0V2</accession>
<evidence type="ECO:0000313" key="4">
    <source>
        <dbReference type="Proteomes" id="UP000245202"/>
    </source>
</evidence>
<dbReference type="PROSITE" id="PS51272">
    <property type="entry name" value="SLH"/>
    <property type="match status" value="1"/>
</dbReference>
<protein>
    <submittedName>
        <fullName evidence="3">Putative S-layer protein</fullName>
    </submittedName>
</protein>
<feature type="chain" id="PRO_5015342687" evidence="1">
    <location>
        <begin position="19"/>
        <end position="390"/>
    </location>
</feature>
<dbReference type="Proteomes" id="UP000245202">
    <property type="component" value="Unassembled WGS sequence"/>
</dbReference>
<proteinExistence type="predicted"/>
<gene>
    <name evidence="3" type="ORF">PAT3040_06429</name>
</gene>
<comment type="caution">
    <text evidence="3">The sequence shown here is derived from an EMBL/GenBank/DDBJ whole genome shotgun (WGS) entry which is preliminary data.</text>
</comment>
<reference evidence="3 4" key="1">
    <citation type="submission" date="2017-08" db="EMBL/GenBank/DDBJ databases">
        <title>Substantial Increase in Enzyme Production by Combined Drug-Resistance Mutations in Paenibacillus agaridevorans.</title>
        <authorList>
            <person name="Tanaka Y."/>
            <person name="Funane K."/>
            <person name="Hosaka T."/>
            <person name="Shiwa Y."/>
            <person name="Fujita N."/>
            <person name="Miyazaki T."/>
            <person name="Yoshikawa H."/>
            <person name="Murakami K."/>
            <person name="Kasahara K."/>
            <person name="Inaoka T."/>
            <person name="Hiraga Y."/>
            <person name="Ochi K."/>
        </authorList>
    </citation>
    <scope>NUCLEOTIDE SEQUENCE [LARGE SCALE GENOMIC DNA]</scope>
    <source>
        <strain evidence="3 4">T-3040</strain>
    </source>
</reference>